<dbReference type="GO" id="GO:0005634">
    <property type="term" value="C:nucleus"/>
    <property type="evidence" value="ECO:0007669"/>
    <property type="project" value="UniProtKB-SubCell"/>
</dbReference>
<evidence type="ECO:0000256" key="6">
    <source>
        <dbReference type="ARBA" id="ARBA00022843"/>
    </source>
</evidence>
<dbReference type="InterPro" id="IPR040221">
    <property type="entry name" value="CDCA7/CDA7L"/>
</dbReference>
<keyword evidence="4" id="KW-1017">Isopeptide bond</keyword>
<proteinExistence type="predicted"/>
<feature type="region of interest" description="Disordered" evidence="10">
    <location>
        <begin position="62"/>
        <end position="106"/>
    </location>
</feature>
<evidence type="ECO:0000256" key="3">
    <source>
        <dbReference type="ARBA" id="ARBA00022490"/>
    </source>
</evidence>
<dbReference type="PANTHER" id="PTHR31169">
    <property type="entry name" value="OS05G0300700 PROTEIN"/>
    <property type="match status" value="1"/>
</dbReference>
<keyword evidence="7" id="KW-0805">Transcription regulation</keyword>
<evidence type="ECO:0000313" key="12">
    <source>
        <dbReference type="EMBL" id="CAE1301394.1"/>
    </source>
</evidence>
<evidence type="ECO:0000256" key="8">
    <source>
        <dbReference type="ARBA" id="ARBA00023163"/>
    </source>
</evidence>
<evidence type="ECO:0000256" key="1">
    <source>
        <dbReference type="ARBA" id="ARBA00004123"/>
    </source>
</evidence>
<keyword evidence="13" id="KW-1185">Reference proteome</keyword>
<dbReference type="GO" id="GO:0005737">
    <property type="term" value="C:cytoplasm"/>
    <property type="evidence" value="ECO:0007669"/>
    <property type="project" value="UniProtKB-SubCell"/>
</dbReference>
<organism evidence="12 13">
    <name type="scientific">Acanthosepion pharaonis</name>
    <name type="common">Pharaoh cuttlefish</name>
    <name type="synonym">Sepia pharaonis</name>
    <dbReference type="NCBI Taxonomy" id="158019"/>
    <lineage>
        <taxon>Eukaryota</taxon>
        <taxon>Metazoa</taxon>
        <taxon>Spiralia</taxon>
        <taxon>Lophotrochozoa</taxon>
        <taxon>Mollusca</taxon>
        <taxon>Cephalopoda</taxon>
        <taxon>Coleoidea</taxon>
        <taxon>Decapodiformes</taxon>
        <taxon>Sepiida</taxon>
        <taxon>Sepiina</taxon>
        <taxon>Sepiidae</taxon>
        <taxon>Acanthosepion</taxon>
    </lineage>
</organism>
<dbReference type="AlphaFoldDB" id="A0A812DJU7"/>
<protein>
    <submittedName>
        <fullName evidence="12">CDCA7</fullName>
    </submittedName>
</protein>
<dbReference type="Proteomes" id="UP000597762">
    <property type="component" value="Unassembled WGS sequence"/>
</dbReference>
<keyword evidence="8" id="KW-0804">Transcription</keyword>
<comment type="subcellular location">
    <subcellularLocation>
        <location evidence="2">Cytoplasm</location>
    </subcellularLocation>
    <subcellularLocation>
        <location evidence="1">Nucleus</location>
    </subcellularLocation>
</comment>
<evidence type="ECO:0000259" key="11">
    <source>
        <dbReference type="Pfam" id="PF10497"/>
    </source>
</evidence>
<comment type="caution">
    <text evidence="12">The sequence shown here is derived from an EMBL/GenBank/DDBJ whole genome shotgun (WGS) entry which is preliminary data.</text>
</comment>
<evidence type="ECO:0000256" key="2">
    <source>
        <dbReference type="ARBA" id="ARBA00004496"/>
    </source>
</evidence>
<dbReference type="InterPro" id="IPR018866">
    <property type="entry name" value="Znf-4CXXC_R1"/>
</dbReference>
<keyword evidence="3" id="KW-0963">Cytoplasm</keyword>
<keyword evidence="9" id="KW-0539">Nucleus</keyword>
<keyword evidence="5" id="KW-0597">Phosphoprotein</keyword>
<dbReference type="OrthoDB" id="298344at2759"/>
<evidence type="ECO:0000256" key="5">
    <source>
        <dbReference type="ARBA" id="ARBA00022553"/>
    </source>
</evidence>
<dbReference type="GO" id="GO:0006355">
    <property type="term" value="P:regulation of DNA-templated transcription"/>
    <property type="evidence" value="ECO:0007669"/>
    <property type="project" value="InterPro"/>
</dbReference>
<reference evidence="12" key="1">
    <citation type="submission" date="2021-01" db="EMBL/GenBank/DDBJ databases">
        <authorList>
            <person name="Li R."/>
            <person name="Bekaert M."/>
        </authorList>
    </citation>
    <scope>NUCLEOTIDE SEQUENCE</scope>
    <source>
        <strain evidence="12">Farmed</strain>
    </source>
</reference>
<evidence type="ECO:0000256" key="7">
    <source>
        <dbReference type="ARBA" id="ARBA00023015"/>
    </source>
</evidence>
<accession>A0A812DJU7</accession>
<feature type="compositionally biased region" description="Polar residues" evidence="10">
    <location>
        <begin position="69"/>
        <end position="78"/>
    </location>
</feature>
<dbReference type="PANTHER" id="PTHR31169:SF8">
    <property type="entry name" value="ZINC-FINGER DOMAIN OF MONOAMINE-OXIDASE A REPRESSOR R1 PROTEIN"/>
    <property type="match status" value="1"/>
</dbReference>
<feature type="compositionally biased region" description="Low complexity" evidence="10">
    <location>
        <begin position="90"/>
        <end position="106"/>
    </location>
</feature>
<dbReference type="EMBL" id="CAHIKZ030003536">
    <property type="protein sequence ID" value="CAE1301394.1"/>
    <property type="molecule type" value="Genomic_DNA"/>
</dbReference>
<dbReference type="Pfam" id="PF10497">
    <property type="entry name" value="zf-4CXXC_R1"/>
    <property type="match status" value="1"/>
</dbReference>
<name>A0A812DJU7_ACAPH</name>
<evidence type="ECO:0000256" key="10">
    <source>
        <dbReference type="SAM" id="MobiDB-lite"/>
    </source>
</evidence>
<feature type="domain" description="Zinc-finger" evidence="11">
    <location>
        <begin position="182"/>
        <end position="251"/>
    </location>
</feature>
<evidence type="ECO:0000313" key="13">
    <source>
        <dbReference type="Proteomes" id="UP000597762"/>
    </source>
</evidence>
<sequence length="251" mass="28205">MTQSAQRKRTSLISDYEQMHNANIADNKLVLARLLAEFRTEVPVEEKRPRKIRKFLDKNDDTFVRRNPTRSSRSSYGLTSLPPATRSRRGSVSSTVSSSSSLSSASPAVSPEKLFIRFPFFKKPTSSDTDSIDYIDDSADSAEHCLPDNRRMARVPSQNKSAEEITEEDLALVAHFVSEKKYDSYCGTTCHQCRQKTSDMKTICRSEACFGVRGQFCGPCLRNRYGEDATTALKNPNWVCPPCRGICNCSF</sequence>
<gene>
    <name evidence="12" type="ORF">SPHA_54401</name>
</gene>
<keyword evidence="6" id="KW-0832">Ubl conjugation</keyword>
<evidence type="ECO:0000256" key="4">
    <source>
        <dbReference type="ARBA" id="ARBA00022499"/>
    </source>
</evidence>
<evidence type="ECO:0000256" key="9">
    <source>
        <dbReference type="ARBA" id="ARBA00023242"/>
    </source>
</evidence>